<evidence type="ECO:0000256" key="1">
    <source>
        <dbReference type="ARBA" id="ARBA00012840"/>
    </source>
</evidence>
<dbReference type="Pfam" id="PF00587">
    <property type="entry name" value="tRNA-synt_2b"/>
    <property type="match status" value="1"/>
</dbReference>
<feature type="domain" description="Aminoacyl-transfer RNA synthetases class-II family profile" evidence="9">
    <location>
        <begin position="270"/>
        <end position="621"/>
    </location>
</feature>
<protein>
    <recommendedName>
        <fullName evidence="1">serine--tRNA ligase</fullName>
        <ecNumber evidence="1">6.1.1.11</ecNumber>
    </recommendedName>
    <alternativeName>
        <fullName evidence="6">Seryl-tRNA synthetase</fullName>
    </alternativeName>
</protein>
<dbReference type="Proteomes" id="UP000305196">
    <property type="component" value="Chromosome 3"/>
</dbReference>
<keyword evidence="5" id="KW-0030">Aminoacyl-tRNA synthetase</keyword>
<feature type="coiled-coil region" evidence="7">
    <location>
        <begin position="131"/>
        <end position="177"/>
    </location>
</feature>
<evidence type="ECO:0000313" key="11">
    <source>
        <dbReference type="Proteomes" id="UP000305196"/>
    </source>
</evidence>
<proteinExistence type="predicted"/>
<evidence type="ECO:0000256" key="8">
    <source>
        <dbReference type="SAM" id="MobiDB-lite"/>
    </source>
</evidence>
<name>A0A1G4H7J3_PLAVI</name>
<evidence type="ECO:0000259" key="9">
    <source>
        <dbReference type="PROSITE" id="PS50862"/>
    </source>
</evidence>
<dbReference type="EMBL" id="LT615258">
    <property type="protein sequence ID" value="SCO70860.1"/>
    <property type="molecule type" value="Genomic_DNA"/>
</dbReference>
<dbReference type="InterPro" id="IPR042103">
    <property type="entry name" value="SerRS_1_N_sf"/>
</dbReference>
<dbReference type="InterPro" id="IPR002314">
    <property type="entry name" value="aa-tRNA-synt_IIb"/>
</dbReference>
<keyword evidence="4" id="KW-0067">ATP-binding</keyword>
<evidence type="ECO:0000256" key="7">
    <source>
        <dbReference type="SAM" id="Coils"/>
    </source>
</evidence>
<dbReference type="PANTHER" id="PTHR11778">
    <property type="entry name" value="SERYL-TRNA SYNTHETASE"/>
    <property type="match status" value="1"/>
</dbReference>
<evidence type="ECO:0000256" key="6">
    <source>
        <dbReference type="ARBA" id="ARBA00031113"/>
    </source>
</evidence>
<feature type="region of interest" description="Disordered" evidence="8">
    <location>
        <begin position="357"/>
        <end position="387"/>
    </location>
</feature>
<evidence type="ECO:0000256" key="5">
    <source>
        <dbReference type="ARBA" id="ARBA00023146"/>
    </source>
</evidence>
<accession>A0A1G4H7J3</accession>
<dbReference type="Gene3D" id="1.10.287.40">
    <property type="entry name" value="Serine-tRNA synthetase, tRNA binding domain"/>
    <property type="match status" value="1"/>
</dbReference>
<keyword evidence="3" id="KW-0547">Nucleotide-binding</keyword>
<dbReference type="InterPro" id="IPR045864">
    <property type="entry name" value="aa-tRNA-synth_II/BPL/LPL"/>
</dbReference>
<dbReference type="AlphaFoldDB" id="A0A1G4H7J3"/>
<dbReference type="EC" id="6.1.1.11" evidence="1"/>
<dbReference type="VEuPathDB" id="PlasmoDB:PVW1_030020700"/>
<dbReference type="GO" id="GO:0005524">
    <property type="term" value="F:ATP binding"/>
    <property type="evidence" value="ECO:0007669"/>
    <property type="project" value="UniProtKB-KW"/>
</dbReference>
<dbReference type="VEuPathDB" id="PlasmoDB:PVX_000545"/>
<dbReference type="InterPro" id="IPR006195">
    <property type="entry name" value="aa-tRNA-synth_II"/>
</dbReference>
<dbReference type="VEuPathDB" id="PlasmoDB:PVPAM_030018100"/>
<evidence type="ECO:0000256" key="4">
    <source>
        <dbReference type="ARBA" id="ARBA00022840"/>
    </source>
</evidence>
<dbReference type="GO" id="GO:0004828">
    <property type="term" value="F:serine-tRNA ligase activity"/>
    <property type="evidence" value="ECO:0007669"/>
    <property type="project" value="UniProtKB-EC"/>
</dbReference>
<feature type="compositionally biased region" description="Low complexity" evidence="8">
    <location>
        <begin position="375"/>
        <end position="384"/>
    </location>
</feature>
<dbReference type="Pfam" id="PF02403">
    <property type="entry name" value="Seryl_tRNA_N"/>
    <property type="match status" value="1"/>
</dbReference>
<sequence length="638" mass="70029">MHRCTCVGAALARRGVQKGSALLRNVPVRNVPVRNAPVRNVPVRNAPVRNAPVRNAPVRNAPLSGSPVRIAPPLIAPERPRMVLDINLFRKEKGGNPEKIKESEKKRFHDETNVDKVIEFDEQWRKCIFKLEELKKNINLVNKEIGAKKKEDKNADVEDLKKKSLAMKEEIPQLQNQERDLLKQRNKYLSKVGNLLNKDVVTSNDEDNNKVVTTWGVCKKLEVTAEEAPEGGSSKREVPVSGGISGSGGIGSISSISSISSGVGGKRYYYHFDLLRKIGGANFKKGIQVAGHRGYYLTGAGFLLHNAILQYAISFLVSKNYTPVYPPVFMKKNIMEECAELDDFEETLYRIASSGGGSTGTAGGATGGATGGASGAASGSPTSANVTQNDELSRDDLFLIATSEQPLCALHKDETIESKYLPLKYAGVSSCFRKEAGAHGKDIRGILRVHQFDKIEQFCVSLPQTSNKVHKEMMKTCEEFYQSLNIPYRIVSIVSGALNNAAAVKFDLEGYFPASNQYRELVSCSNCTDYQSNNLNVKYVDSSVKVGDFKESGGSGGGGGEGNGKGNYHDEVGSDYEDFLQNFQTESRNTVHLLNGTMVAAQRFLCCLLENYQNGEGIVVPEKLRPYMNNVEFIPFTE</sequence>
<evidence type="ECO:0000256" key="2">
    <source>
        <dbReference type="ARBA" id="ARBA00022598"/>
    </source>
</evidence>
<dbReference type="PROSITE" id="PS50862">
    <property type="entry name" value="AA_TRNA_LIGASE_II"/>
    <property type="match status" value="1"/>
</dbReference>
<dbReference type="InterPro" id="IPR010978">
    <property type="entry name" value="tRNA-bd_arm"/>
</dbReference>
<dbReference type="Gene3D" id="3.30.930.10">
    <property type="entry name" value="Bira Bifunctional Protein, Domain 2"/>
    <property type="match status" value="1"/>
</dbReference>
<dbReference type="VEuPathDB" id="PlasmoDB:PVP01_0313500"/>
<dbReference type="PRINTS" id="PR00981">
    <property type="entry name" value="TRNASYNTHSER"/>
</dbReference>
<dbReference type="InterPro" id="IPR015866">
    <property type="entry name" value="Ser-tRNA-synth_1_N"/>
</dbReference>
<dbReference type="InterPro" id="IPR002317">
    <property type="entry name" value="Ser-tRNA-ligase_type_1"/>
</dbReference>
<feature type="compositionally biased region" description="Gly residues" evidence="8">
    <location>
        <begin position="357"/>
        <end position="374"/>
    </location>
</feature>
<keyword evidence="7" id="KW-0175">Coiled coil</keyword>
<organism evidence="10 11">
    <name type="scientific">Plasmodium vivax</name>
    <name type="common">malaria parasite P. vivax</name>
    <dbReference type="NCBI Taxonomy" id="5855"/>
    <lineage>
        <taxon>Eukaryota</taxon>
        <taxon>Sar</taxon>
        <taxon>Alveolata</taxon>
        <taxon>Apicomplexa</taxon>
        <taxon>Aconoidasida</taxon>
        <taxon>Haemosporida</taxon>
        <taxon>Plasmodiidae</taxon>
        <taxon>Plasmodium</taxon>
        <taxon>Plasmodium (Plasmodium)</taxon>
    </lineage>
</organism>
<keyword evidence="2 10" id="KW-0436">Ligase</keyword>
<dbReference type="SUPFAM" id="SSF46589">
    <property type="entry name" value="tRNA-binding arm"/>
    <property type="match status" value="1"/>
</dbReference>
<evidence type="ECO:0000256" key="3">
    <source>
        <dbReference type="ARBA" id="ARBA00022741"/>
    </source>
</evidence>
<evidence type="ECO:0000313" key="10">
    <source>
        <dbReference type="EMBL" id="SCO70860.1"/>
    </source>
</evidence>
<dbReference type="GO" id="GO:0006434">
    <property type="term" value="P:seryl-tRNA aminoacylation"/>
    <property type="evidence" value="ECO:0007669"/>
    <property type="project" value="InterPro"/>
</dbReference>
<dbReference type="SUPFAM" id="SSF55681">
    <property type="entry name" value="Class II aaRS and biotin synthetases"/>
    <property type="match status" value="1"/>
</dbReference>
<reference evidence="10 11" key="1">
    <citation type="submission" date="2016-07" db="EMBL/GenBank/DDBJ databases">
        <authorList>
            <consortium name="Pathogen Informatics"/>
        </authorList>
    </citation>
    <scope>NUCLEOTIDE SEQUENCE [LARGE SCALE GENOMIC DNA]</scope>
</reference>
<gene>
    <name evidence="10" type="ORF">PVC01_030018000</name>
</gene>